<evidence type="ECO:0000313" key="3">
    <source>
        <dbReference type="Proteomes" id="UP000192911"/>
    </source>
</evidence>
<dbReference type="InterPro" id="IPR029045">
    <property type="entry name" value="ClpP/crotonase-like_dom_sf"/>
</dbReference>
<evidence type="ECO:0000313" key="2">
    <source>
        <dbReference type="EMBL" id="SMF81409.1"/>
    </source>
</evidence>
<protein>
    <submittedName>
        <fullName evidence="2">Enoyl-CoA hydratase/carnithine racemase</fullName>
    </submittedName>
</protein>
<dbReference type="AlphaFoldDB" id="A0A1X7H8S3"/>
<dbReference type="GeneID" id="95553043"/>
<evidence type="ECO:0000256" key="1">
    <source>
        <dbReference type="ARBA" id="ARBA00005254"/>
    </source>
</evidence>
<dbReference type="STRING" id="28094.SAMN06295900_12365"/>
<dbReference type="InterPro" id="IPR001753">
    <property type="entry name" value="Enoyl-CoA_hydra/iso"/>
</dbReference>
<dbReference type="RefSeq" id="WP_085230690.1">
    <property type="nucleotide sequence ID" value="NZ_BSQD01000020.1"/>
</dbReference>
<dbReference type="Pfam" id="PF00378">
    <property type="entry name" value="ECH_1"/>
    <property type="match status" value="1"/>
</dbReference>
<reference evidence="3" key="1">
    <citation type="submission" date="2017-04" db="EMBL/GenBank/DDBJ databases">
        <authorList>
            <person name="Varghese N."/>
            <person name="Submissions S."/>
        </authorList>
    </citation>
    <scope>NUCLEOTIDE SEQUENCE [LARGE SCALE GENOMIC DNA]</scope>
    <source>
        <strain evidence="3">Ballard 720</strain>
    </source>
</reference>
<organism evidence="2 3">
    <name type="scientific">Trinickia caryophylli</name>
    <name type="common">Paraburkholderia caryophylli</name>
    <dbReference type="NCBI Taxonomy" id="28094"/>
    <lineage>
        <taxon>Bacteria</taxon>
        <taxon>Pseudomonadati</taxon>
        <taxon>Pseudomonadota</taxon>
        <taxon>Betaproteobacteria</taxon>
        <taxon>Burkholderiales</taxon>
        <taxon>Burkholderiaceae</taxon>
        <taxon>Trinickia</taxon>
    </lineage>
</organism>
<accession>A0A1X7H8S3</accession>
<dbReference type="CDD" id="cd06558">
    <property type="entry name" value="crotonase-like"/>
    <property type="match status" value="1"/>
</dbReference>
<dbReference type="Gene3D" id="3.90.226.10">
    <property type="entry name" value="2-enoyl-CoA Hydratase, Chain A, domain 1"/>
    <property type="match status" value="1"/>
</dbReference>
<sequence length="248" mass="27568">MNDVLKVETRDGVWRFTLNRPEKLNSLNVELVDRLLDSVDQANASGARLLIFRGEGKSFCAGFDMTGLDAQSDGDLTLRFIRIEMLLQTIAKSSAQTMGLAHGKVFGAGVDLFAVCRHRIAAPDTVFRMPGLRFGIVLGTRRFAAVVGTERARHILEETRAFGAEEAHRLGVAHKLCALYEWDDVIENVREKTTVLDEVARADLYRVLTSAGFEADLTDLVRSAARPGLKERLLSYQHSRAFKNPPSH</sequence>
<dbReference type="Proteomes" id="UP000192911">
    <property type="component" value="Unassembled WGS sequence"/>
</dbReference>
<comment type="similarity">
    <text evidence="1">Belongs to the enoyl-CoA hydratase/isomerase family.</text>
</comment>
<dbReference type="PANTHER" id="PTHR42964">
    <property type="entry name" value="ENOYL-COA HYDRATASE"/>
    <property type="match status" value="1"/>
</dbReference>
<keyword evidence="3" id="KW-1185">Reference proteome</keyword>
<proteinExistence type="inferred from homology"/>
<dbReference type="SUPFAM" id="SSF52096">
    <property type="entry name" value="ClpP/crotonase"/>
    <property type="match status" value="1"/>
</dbReference>
<dbReference type="InterPro" id="IPR051683">
    <property type="entry name" value="Enoyl-CoA_Hydratase/Isomerase"/>
</dbReference>
<dbReference type="OrthoDB" id="8640486at2"/>
<dbReference type="EMBL" id="FXAH01000023">
    <property type="protein sequence ID" value="SMF81409.1"/>
    <property type="molecule type" value="Genomic_DNA"/>
</dbReference>
<name>A0A1X7H8S3_TRICW</name>
<dbReference type="GO" id="GO:0003824">
    <property type="term" value="F:catalytic activity"/>
    <property type="evidence" value="ECO:0007669"/>
    <property type="project" value="UniProtKB-ARBA"/>
</dbReference>
<gene>
    <name evidence="2" type="ORF">SAMN06295900_12365</name>
</gene>
<dbReference type="PANTHER" id="PTHR42964:SF1">
    <property type="entry name" value="POLYKETIDE BIOSYNTHESIS ENOYL-COA HYDRATASE PKSH-RELATED"/>
    <property type="match status" value="1"/>
</dbReference>